<reference evidence="10" key="1">
    <citation type="journal article" date="2023" name="G3 (Bethesda)">
        <title>A reference genome for the long-term kleptoplast-retaining sea slug Elysia crispata morphotype clarki.</title>
        <authorList>
            <person name="Eastman K.E."/>
            <person name="Pendleton A.L."/>
            <person name="Shaikh M.A."/>
            <person name="Suttiyut T."/>
            <person name="Ogas R."/>
            <person name="Tomko P."/>
            <person name="Gavelis G."/>
            <person name="Widhalm J.R."/>
            <person name="Wisecaver J.H."/>
        </authorList>
    </citation>
    <scope>NUCLEOTIDE SEQUENCE</scope>
    <source>
        <strain evidence="10">ECLA1</strain>
    </source>
</reference>
<evidence type="ECO:0000256" key="4">
    <source>
        <dbReference type="ARBA" id="ARBA00022692"/>
    </source>
</evidence>
<keyword evidence="6 8" id="KW-0472">Membrane</keyword>
<evidence type="ECO:0000256" key="7">
    <source>
        <dbReference type="ARBA" id="ARBA00023180"/>
    </source>
</evidence>
<comment type="caution">
    <text evidence="10">The sequence shown here is derived from an EMBL/GenBank/DDBJ whole genome shotgun (WGS) entry which is preliminary data.</text>
</comment>
<name>A0AAE0ZBJ7_9GAST</name>
<evidence type="ECO:0000256" key="1">
    <source>
        <dbReference type="ARBA" id="ARBA00004141"/>
    </source>
</evidence>
<evidence type="ECO:0000256" key="3">
    <source>
        <dbReference type="ARBA" id="ARBA00022679"/>
    </source>
</evidence>
<protein>
    <recommendedName>
        <fullName evidence="9">Cas1p 10 TM acyl transferase domain-containing protein</fullName>
    </recommendedName>
</protein>
<comment type="subcellular location">
    <subcellularLocation>
        <location evidence="1">Membrane</location>
        <topology evidence="1">Multi-pass membrane protein</topology>
    </subcellularLocation>
</comment>
<organism evidence="10 11">
    <name type="scientific">Elysia crispata</name>
    <name type="common">lettuce slug</name>
    <dbReference type="NCBI Taxonomy" id="231223"/>
    <lineage>
        <taxon>Eukaryota</taxon>
        <taxon>Metazoa</taxon>
        <taxon>Spiralia</taxon>
        <taxon>Lophotrochozoa</taxon>
        <taxon>Mollusca</taxon>
        <taxon>Gastropoda</taxon>
        <taxon>Heterobranchia</taxon>
        <taxon>Euthyneura</taxon>
        <taxon>Panpulmonata</taxon>
        <taxon>Sacoglossa</taxon>
        <taxon>Placobranchoidea</taxon>
        <taxon>Plakobranchidae</taxon>
        <taxon>Elysia</taxon>
    </lineage>
</organism>
<evidence type="ECO:0000256" key="8">
    <source>
        <dbReference type="SAM" id="Phobius"/>
    </source>
</evidence>
<feature type="transmembrane region" description="Helical" evidence="8">
    <location>
        <begin position="408"/>
        <end position="429"/>
    </location>
</feature>
<evidence type="ECO:0000313" key="10">
    <source>
        <dbReference type="EMBL" id="KAK3766459.1"/>
    </source>
</evidence>
<dbReference type="GO" id="GO:0005794">
    <property type="term" value="C:Golgi apparatus"/>
    <property type="evidence" value="ECO:0007669"/>
    <property type="project" value="UniProtKB-ARBA"/>
</dbReference>
<evidence type="ECO:0000313" key="11">
    <source>
        <dbReference type="Proteomes" id="UP001283361"/>
    </source>
</evidence>
<feature type="transmembrane region" description="Helical" evidence="8">
    <location>
        <begin position="670"/>
        <end position="695"/>
    </location>
</feature>
<evidence type="ECO:0000256" key="6">
    <source>
        <dbReference type="ARBA" id="ARBA00023136"/>
    </source>
</evidence>
<feature type="transmembrane region" description="Helical" evidence="8">
    <location>
        <begin position="707"/>
        <end position="727"/>
    </location>
</feature>
<accession>A0AAE0ZBJ7</accession>
<dbReference type="GO" id="GO:0005975">
    <property type="term" value="P:carbohydrate metabolic process"/>
    <property type="evidence" value="ECO:0007669"/>
    <property type="project" value="UniProtKB-ARBA"/>
</dbReference>
<proteinExistence type="inferred from homology"/>
<feature type="transmembrane region" description="Helical" evidence="8">
    <location>
        <begin position="773"/>
        <end position="794"/>
    </location>
</feature>
<dbReference type="AlphaFoldDB" id="A0AAE0ZBJ7"/>
<feature type="transmembrane region" description="Helical" evidence="8">
    <location>
        <begin position="584"/>
        <end position="604"/>
    </location>
</feature>
<dbReference type="GO" id="GO:0016740">
    <property type="term" value="F:transferase activity"/>
    <property type="evidence" value="ECO:0007669"/>
    <property type="project" value="UniProtKB-KW"/>
</dbReference>
<evidence type="ECO:0000259" key="9">
    <source>
        <dbReference type="Pfam" id="PF07779"/>
    </source>
</evidence>
<dbReference type="GO" id="GO:0016020">
    <property type="term" value="C:membrane"/>
    <property type="evidence" value="ECO:0007669"/>
    <property type="project" value="UniProtKB-SubCell"/>
</dbReference>
<gene>
    <name evidence="10" type="ORF">RRG08_055678</name>
</gene>
<feature type="transmembrane region" description="Helical" evidence="8">
    <location>
        <begin position="734"/>
        <end position="753"/>
    </location>
</feature>
<feature type="transmembrane region" description="Helical" evidence="8">
    <location>
        <begin position="376"/>
        <end position="396"/>
    </location>
</feature>
<keyword evidence="11" id="KW-1185">Reference proteome</keyword>
<feature type="transmembrane region" description="Helical" evidence="8">
    <location>
        <begin position="473"/>
        <end position="493"/>
    </location>
</feature>
<evidence type="ECO:0000256" key="2">
    <source>
        <dbReference type="ARBA" id="ARBA00010666"/>
    </source>
</evidence>
<keyword evidence="7" id="KW-0325">Glycoprotein</keyword>
<dbReference type="EMBL" id="JAWDGP010004228">
    <property type="protein sequence ID" value="KAK3766459.1"/>
    <property type="molecule type" value="Genomic_DNA"/>
</dbReference>
<keyword evidence="3" id="KW-0808">Transferase</keyword>
<feature type="transmembrane region" description="Helical" evidence="8">
    <location>
        <begin position="323"/>
        <end position="344"/>
    </location>
</feature>
<dbReference type="PANTHER" id="PTHR13533">
    <property type="entry name" value="N-ACETYLNEURAMINATE 9-O-ACETYLTRANSFERASE"/>
    <property type="match status" value="1"/>
</dbReference>
<feature type="domain" description="Cas1p 10 TM acyl transferase" evidence="9">
    <location>
        <begin position="506"/>
        <end position="810"/>
    </location>
</feature>
<evidence type="ECO:0000256" key="5">
    <source>
        <dbReference type="ARBA" id="ARBA00022989"/>
    </source>
</evidence>
<feature type="domain" description="Cas1p 10 TM acyl transferase" evidence="9">
    <location>
        <begin position="306"/>
        <end position="505"/>
    </location>
</feature>
<dbReference type="Proteomes" id="UP001283361">
    <property type="component" value="Unassembled WGS sequence"/>
</dbReference>
<feature type="transmembrane region" description="Helical" evidence="8">
    <location>
        <begin position="806"/>
        <end position="827"/>
    </location>
</feature>
<keyword evidence="4 8" id="KW-0812">Transmembrane</keyword>
<dbReference type="InterPro" id="IPR012419">
    <property type="entry name" value="Cas1_AcylTrans_dom"/>
</dbReference>
<dbReference type="PANTHER" id="PTHR13533:SF1">
    <property type="entry name" value="N-ACETYLNEURAMINATE 9-O-ACETYLTRANSFERASE"/>
    <property type="match status" value="1"/>
</dbReference>
<dbReference type="Pfam" id="PF07779">
    <property type="entry name" value="Cas1_AcylT"/>
    <property type="match status" value="2"/>
</dbReference>
<sequence>MAETPEPSSATKEITQYVNINNAKLVALFMVIVFIGYHSTLHFKYGNDSCKRLMNDGRFPGREQWQPYGCMMHKYSNADARMCMHYISYWGGHNHFSFVGDSRVRQLYYKFVSLLSDGATPEDEGSDQGKAHHDLHFSDSKINIKVDFLWHPMVNASMYDVYYKWLKSDQPSTRPNVVITGSSTWAIKMFNGSAAAIKNFYSNLTMIAEMYNKLKDSTKVFWMLQDPVQEEKLVDARKMITNEQINSYNKIAVTALEDSAATIWSSSRKVALGMKYDLSADGLHINKAALKIDSQMLLNMYCNNDMNHNDGTCCNSTEQTTTLQVITGIGFLVCMAISVGMMVYRRRARRILNKARLAAESSGQNGSVIQTDYNSAFYEIFTSLGKLGLIMVYFYICDRTNFFMKENKYFTHLNFFLPFVYVMILGLFFTETSNQTSLLHRDQTDEWKGWMQLVILIYHLTGASKVLPLYMHIRVLVSSYLFLSGFGHFCYYWEKGEFSFFKYCKGWRQQPVIWRQRNSQLRRVVEVLFRMNLLVVSLCFTMNRPYQFYYFVPLISFWYMVIFVFMAIPPHVTAESSEASPVQYLYVILKFVALIAVIALFYLSEVFFEKVFLMRPLKALFVTSDDSIKEWRFRWQLDRLSPVYGMLFAFGYKVLVRYKVIRTDGTESLFSYPVSWALCGLSLVGLASYTIFSLLCNNKYQCNDVHSYLTFLPIVSFILLRNVPGFLRTRYSSFFAWFGRISLELFICQYHIWMAADTHGVLVLIPRYPVLNVVITSFIYIVTAHEISVITKSLCTYAVPQDLRSLLRNILIFVAVLIPLCHVNGLLGF</sequence>
<comment type="similarity">
    <text evidence="2">Belongs to the PC-esterase family. CASD1 subfamily.</text>
</comment>
<feature type="transmembrane region" description="Helical" evidence="8">
    <location>
        <begin position="549"/>
        <end position="572"/>
    </location>
</feature>
<keyword evidence="5 8" id="KW-1133">Transmembrane helix</keyword>
<feature type="transmembrane region" description="Helical" evidence="8">
    <location>
        <begin position="25"/>
        <end position="45"/>
    </location>
</feature>